<evidence type="ECO:0000256" key="1">
    <source>
        <dbReference type="ARBA" id="ARBA00004496"/>
    </source>
</evidence>
<keyword evidence="9" id="KW-0067">ATP-binding</keyword>
<evidence type="ECO:0000256" key="7">
    <source>
        <dbReference type="ARBA" id="ARBA00022695"/>
    </source>
</evidence>
<keyword evidence="15" id="KW-1185">Reference proteome</keyword>
<protein>
    <recommendedName>
        <fullName evidence="10">L-threonylcarbamoyladenylate synthase</fullName>
        <ecNumber evidence="3">2.7.7.87</ecNumber>
    </recommendedName>
    <alternativeName>
        <fullName evidence="10">L-threonylcarbamoyladenylate synthase</fullName>
    </alternativeName>
</protein>
<evidence type="ECO:0000256" key="9">
    <source>
        <dbReference type="ARBA" id="ARBA00022840"/>
    </source>
</evidence>
<feature type="region of interest" description="Disordered" evidence="12">
    <location>
        <begin position="8"/>
        <end position="28"/>
    </location>
</feature>
<dbReference type="Pfam" id="PF01300">
    <property type="entry name" value="Sua5_yciO_yrdC"/>
    <property type="match status" value="1"/>
</dbReference>
<reference evidence="14" key="2">
    <citation type="submission" date="2020-09" db="EMBL/GenBank/DDBJ databases">
        <authorList>
            <person name="Sun Q."/>
            <person name="Zhou Y."/>
        </authorList>
    </citation>
    <scope>NUCLEOTIDE SEQUENCE</scope>
    <source>
        <strain evidence="14">CGMCC 1.15447</strain>
    </source>
</reference>
<comment type="caution">
    <text evidence="14">The sequence shown here is derived from an EMBL/GenBank/DDBJ whole genome shotgun (WGS) entry which is preliminary data.</text>
</comment>
<dbReference type="NCBIfam" id="TIGR00057">
    <property type="entry name" value="L-threonylcarbamoyladenylate synthase"/>
    <property type="match status" value="1"/>
</dbReference>
<feature type="compositionally biased region" description="Polar residues" evidence="12">
    <location>
        <begin position="17"/>
        <end position="28"/>
    </location>
</feature>
<dbReference type="InterPro" id="IPR006070">
    <property type="entry name" value="Sua5-like_dom"/>
</dbReference>
<evidence type="ECO:0000259" key="13">
    <source>
        <dbReference type="PROSITE" id="PS51163"/>
    </source>
</evidence>
<organism evidence="14 15">
    <name type="scientific">Edaphobacter acidisoli</name>
    <dbReference type="NCBI Taxonomy" id="2040573"/>
    <lineage>
        <taxon>Bacteria</taxon>
        <taxon>Pseudomonadati</taxon>
        <taxon>Acidobacteriota</taxon>
        <taxon>Terriglobia</taxon>
        <taxon>Terriglobales</taxon>
        <taxon>Acidobacteriaceae</taxon>
        <taxon>Edaphobacter</taxon>
    </lineage>
</organism>
<feature type="domain" description="YrdC-like" evidence="13">
    <location>
        <begin position="42"/>
        <end position="230"/>
    </location>
</feature>
<evidence type="ECO:0000256" key="12">
    <source>
        <dbReference type="SAM" id="MobiDB-lite"/>
    </source>
</evidence>
<sequence>MCYGAELWSNRHGQPRAATSKTQETNSLTAETLRIHPDEPEPELISHVVQSLNHGHVVALPTDTFYGLAVDPVNLKAVDRIYELKTRARHKPLSLLISEVAQAYELARNIDSAFDRLAEKFWPGPLTIIVKAGSRLPLRVTANTGNLALRVPEAAIPRAVVKSLGLPITATSANLSGLPECTYASGVREQLGDQIPLIVDGGPTARSTPTTIVDLSGGGNSWMIVREGAIPTHEIVLTLQR</sequence>
<dbReference type="EMBL" id="BMJB01000001">
    <property type="protein sequence ID" value="GGA61012.1"/>
    <property type="molecule type" value="Genomic_DNA"/>
</dbReference>
<comment type="similarity">
    <text evidence="2">Belongs to the SUA5 family.</text>
</comment>
<evidence type="ECO:0000313" key="14">
    <source>
        <dbReference type="EMBL" id="GGA61012.1"/>
    </source>
</evidence>
<dbReference type="GO" id="GO:0003725">
    <property type="term" value="F:double-stranded RNA binding"/>
    <property type="evidence" value="ECO:0007669"/>
    <property type="project" value="InterPro"/>
</dbReference>
<name>A0A916RLT0_9BACT</name>
<dbReference type="InterPro" id="IPR017945">
    <property type="entry name" value="DHBP_synth_RibB-like_a/b_dom"/>
</dbReference>
<dbReference type="PANTHER" id="PTHR17490">
    <property type="entry name" value="SUA5"/>
    <property type="match status" value="1"/>
</dbReference>
<evidence type="ECO:0000256" key="8">
    <source>
        <dbReference type="ARBA" id="ARBA00022741"/>
    </source>
</evidence>
<dbReference type="Gene3D" id="3.90.870.10">
    <property type="entry name" value="DHBP synthase"/>
    <property type="match status" value="1"/>
</dbReference>
<dbReference type="PROSITE" id="PS51163">
    <property type="entry name" value="YRDC"/>
    <property type="match status" value="1"/>
</dbReference>
<gene>
    <name evidence="14" type="ORF">GCM10011507_10660</name>
</gene>
<keyword evidence="8" id="KW-0547">Nucleotide-binding</keyword>
<dbReference type="EC" id="2.7.7.87" evidence="3"/>
<keyword evidence="7" id="KW-0548">Nucleotidyltransferase</keyword>
<evidence type="ECO:0000256" key="6">
    <source>
        <dbReference type="ARBA" id="ARBA00022694"/>
    </source>
</evidence>
<evidence type="ECO:0000256" key="3">
    <source>
        <dbReference type="ARBA" id="ARBA00012584"/>
    </source>
</evidence>
<dbReference type="GO" id="GO:0061710">
    <property type="term" value="F:L-threonylcarbamoyladenylate synthase"/>
    <property type="evidence" value="ECO:0007669"/>
    <property type="project" value="UniProtKB-EC"/>
</dbReference>
<evidence type="ECO:0000256" key="4">
    <source>
        <dbReference type="ARBA" id="ARBA00022490"/>
    </source>
</evidence>
<comment type="subcellular location">
    <subcellularLocation>
        <location evidence="1">Cytoplasm</location>
    </subcellularLocation>
</comment>
<dbReference type="GO" id="GO:0008033">
    <property type="term" value="P:tRNA processing"/>
    <property type="evidence" value="ECO:0007669"/>
    <property type="project" value="UniProtKB-KW"/>
</dbReference>
<evidence type="ECO:0000256" key="5">
    <source>
        <dbReference type="ARBA" id="ARBA00022679"/>
    </source>
</evidence>
<keyword evidence="4" id="KW-0963">Cytoplasm</keyword>
<dbReference type="Proteomes" id="UP000648801">
    <property type="component" value="Unassembled WGS sequence"/>
</dbReference>
<dbReference type="GO" id="GO:0000049">
    <property type="term" value="F:tRNA binding"/>
    <property type="evidence" value="ECO:0007669"/>
    <property type="project" value="TreeGrafter"/>
</dbReference>
<dbReference type="GO" id="GO:0005524">
    <property type="term" value="F:ATP binding"/>
    <property type="evidence" value="ECO:0007669"/>
    <property type="project" value="UniProtKB-KW"/>
</dbReference>
<comment type="catalytic activity">
    <reaction evidence="11">
        <text>L-threonine + hydrogencarbonate + ATP = L-threonylcarbamoyladenylate + diphosphate + H2O</text>
        <dbReference type="Rhea" id="RHEA:36407"/>
        <dbReference type="ChEBI" id="CHEBI:15377"/>
        <dbReference type="ChEBI" id="CHEBI:17544"/>
        <dbReference type="ChEBI" id="CHEBI:30616"/>
        <dbReference type="ChEBI" id="CHEBI:33019"/>
        <dbReference type="ChEBI" id="CHEBI:57926"/>
        <dbReference type="ChEBI" id="CHEBI:73682"/>
        <dbReference type="EC" id="2.7.7.87"/>
    </reaction>
</comment>
<evidence type="ECO:0000256" key="11">
    <source>
        <dbReference type="ARBA" id="ARBA00048366"/>
    </source>
</evidence>
<keyword evidence="6" id="KW-0819">tRNA processing</keyword>
<dbReference type="PANTHER" id="PTHR17490:SF16">
    <property type="entry name" value="THREONYLCARBAMOYL-AMP SYNTHASE"/>
    <property type="match status" value="1"/>
</dbReference>
<evidence type="ECO:0000256" key="10">
    <source>
        <dbReference type="ARBA" id="ARBA00029774"/>
    </source>
</evidence>
<dbReference type="AlphaFoldDB" id="A0A916RLT0"/>
<dbReference type="GO" id="GO:0005737">
    <property type="term" value="C:cytoplasm"/>
    <property type="evidence" value="ECO:0007669"/>
    <property type="project" value="UniProtKB-SubCell"/>
</dbReference>
<evidence type="ECO:0000313" key="15">
    <source>
        <dbReference type="Proteomes" id="UP000648801"/>
    </source>
</evidence>
<proteinExistence type="inferred from homology"/>
<evidence type="ECO:0000256" key="2">
    <source>
        <dbReference type="ARBA" id="ARBA00007663"/>
    </source>
</evidence>
<dbReference type="SUPFAM" id="SSF55821">
    <property type="entry name" value="YrdC/RibB"/>
    <property type="match status" value="1"/>
</dbReference>
<accession>A0A916RLT0</accession>
<reference evidence="14" key="1">
    <citation type="journal article" date="2014" name="Int. J. Syst. Evol. Microbiol.">
        <title>Complete genome sequence of Corynebacterium casei LMG S-19264T (=DSM 44701T), isolated from a smear-ripened cheese.</title>
        <authorList>
            <consortium name="US DOE Joint Genome Institute (JGI-PGF)"/>
            <person name="Walter F."/>
            <person name="Albersmeier A."/>
            <person name="Kalinowski J."/>
            <person name="Ruckert C."/>
        </authorList>
    </citation>
    <scope>NUCLEOTIDE SEQUENCE</scope>
    <source>
        <strain evidence="14">CGMCC 1.15447</strain>
    </source>
</reference>
<dbReference type="GO" id="GO:0006450">
    <property type="term" value="P:regulation of translational fidelity"/>
    <property type="evidence" value="ECO:0007669"/>
    <property type="project" value="TreeGrafter"/>
</dbReference>
<keyword evidence="5" id="KW-0808">Transferase</keyword>
<dbReference type="InterPro" id="IPR050156">
    <property type="entry name" value="TC-AMP_synthase_SUA5"/>
</dbReference>